<proteinExistence type="predicted"/>
<organismHost>
    <name type="scientific">Capra hircus</name>
    <name type="common">Goat</name>
    <dbReference type="NCBI Taxonomy" id="9925"/>
</organismHost>
<feature type="region of interest" description="Disordered" evidence="1">
    <location>
        <begin position="182"/>
        <end position="216"/>
    </location>
</feature>
<sequence length="216" mass="23594">MSGLCASMCAVVTRTASLSLPLETLEFSAVGEKKVLGVKLNCSVRTPGVLPRISPKTRDTALFSEYSTSLPKRTSMRAMTSILFLKSTPLRKGSATKRSLARASGERLSPLYTLRWQVHTPTGTEASPMFTEWTAVVKRMREVARLSAPVMAENFLDMLYTTEFFLVANTRMFVCRNTRMPTGTSSMRTKTSVSWMDTTPDGGTSTISAVSGKPSG</sequence>
<organismHost>
    <name type="scientific">Homo sapiens</name>
    <name type="common">Human</name>
    <dbReference type="NCBI Taxonomy" id="9606"/>
</organismHost>
<evidence type="ECO:0000256" key="1">
    <source>
        <dbReference type="SAM" id="MobiDB-lite"/>
    </source>
</evidence>
<organismHost>
    <name type="scientific">Ovis aries</name>
    <name type="common">Sheep</name>
    <dbReference type="NCBI Taxonomy" id="9940"/>
</organismHost>
<accession>F1AX89</accession>
<organism evidence="2 3">
    <name type="scientific">Orf virus</name>
    <name type="common">ORFV</name>
    <dbReference type="NCBI Taxonomy" id="10258"/>
    <lineage>
        <taxon>Viruses</taxon>
        <taxon>Varidnaviria</taxon>
        <taxon>Bamfordvirae</taxon>
        <taxon>Nucleocytoviricota</taxon>
        <taxon>Pokkesviricetes</taxon>
        <taxon>Chitovirales</taxon>
        <taxon>Poxviridae</taxon>
        <taxon>Chordopoxvirinae</taxon>
        <taxon>Parapoxvirus</taxon>
        <taxon>Parapoxvirus orf</taxon>
    </lineage>
</organism>
<evidence type="ECO:0000313" key="3">
    <source>
        <dbReference type="Proteomes" id="UP000103309"/>
    </source>
</evidence>
<name>F1AX89_ORFV</name>
<protein>
    <submittedName>
        <fullName evidence="2">PP220</fullName>
    </submittedName>
</protein>
<reference evidence="2 3" key="1">
    <citation type="submission" date="2010-04" db="EMBL/GenBank/DDBJ databases">
        <title>Novel immune-modulators identified by a rapid, functional screen of the Parapox virus genome.</title>
        <authorList>
            <person name="McGuire M.J."/>
            <person name="Sykes K.F."/>
            <person name="Johnston S.A."/>
        </authorList>
    </citation>
    <scope>NUCLEOTIDE SEQUENCE [LARGE SCALE GENOMIC DNA]</scope>
    <source>
        <strain evidence="2">D1701</strain>
    </source>
</reference>
<feature type="compositionally biased region" description="Polar residues" evidence="1">
    <location>
        <begin position="182"/>
        <end position="209"/>
    </location>
</feature>
<dbReference type="EMBL" id="HM133903">
    <property type="protein sequence ID" value="ADY76864.1"/>
    <property type="molecule type" value="Genomic_DNA"/>
</dbReference>
<dbReference type="Proteomes" id="UP000103309">
    <property type="component" value="Segment"/>
</dbReference>
<evidence type="ECO:0000313" key="2">
    <source>
        <dbReference type="EMBL" id="ADY76864.1"/>
    </source>
</evidence>